<sequence length="92" mass="10773">MVKVMKNIHVTLETNCDIANKAMQGEFRTRSIQEVMDLVVECGAWEGSDEHYIATELFVQADHRDMFKTFKTNEGRFNWLKRKYLESKQGAK</sequence>
<dbReference type="EMBL" id="GBRH01261437">
    <property type="protein sequence ID" value="JAD36458.1"/>
    <property type="molecule type" value="Transcribed_RNA"/>
</dbReference>
<organism evidence="1">
    <name type="scientific">Arundo donax</name>
    <name type="common">Giant reed</name>
    <name type="synonym">Donax arundinaceus</name>
    <dbReference type="NCBI Taxonomy" id="35708"/>
    <lineage>
        <taxon>Eukaryota</taxon>
        <taxon>Viridiplantae</taxon>
        <taxon>Streptophyta</taxon>
        <taxon>Embryophyta</taxon>
        <taxon>Tracheophyta</taxon>
        <taxon>Spermatophyta</taxon>
        <taxon>Magnoliopsida</taxon>
        <taxon>Liliopsida</taxon>
        <taxon>Poales</taxon>
        <taxon>Poaceae</taxon>
        <taxon>PACMAD clade</taxon>
        <taxon>Arundinoideae</taxon>
        <taxon>Arundineae</taxon>
        <taxon>Arundo</taxon>
    </lineage>
</organism>
<reference evidence="1" key="1">
    <citation type="submission" date="2014-09" db="EMBL/GenBank/DDBJ databases">
        <authorList>
            <person name="Magalhaes I.L.F."/>
            <person name="Oliveira U."/>
            <person name="Santos F.R."/>
            <person name="Vidigal T.H.D.A."/>
            <person name="Brescovit A.D."/>
            <person name="Santos A.J."/>
        </authorList>
    </citation>
    <scope>NUCLEOTIDE SEQUENCE</scope>
    <source>
        <tissue evidence="1">Shoot tissue taken approximately 20 cm above the soil surface</tissue>
    </source>
</reference>
<proteinExistence type="predicted"/>
<accession>A0A0A8ZFI4</accession>
<reference evidence="1" key="2">
    <citation type="journal article" date="2015" name="Data Brief">
        <title>Shoot transcriptome of the giant reed, Arundo donax.</title>
        <authorList>
            <person name="Barrero R.A."/>
            <person name="Guerrero F.D."/>
            <person name="Moolhuijzen P."/>
            <person name="Goolsby J.A."/>
            <person name="Tidwell J."/>
            <person name="Bellgard S.E."/>
            <person name="Bellgard M.I."/>
        </authorList>
    </citation>
    <scope>NUCLEOTIDE SEQUENCE</scope>
    <source>
        <tissue evidence="1">Shoot tissue taken approximately 20 cm above the soil surface</tissue>
    </source>
</reference>
<name>A0A0A8ZFI4_ARUDO</name>
<protein>
    <submittedName>
        <fullName evidence="1">Uncharacterized protein</fullName>
    </submittedName>
</protein>
<dbReference type="PANTHER" id="PTHR47851">
    <property type="entry name" value="OS06G0588700 PROTEIN-RELATED"/>
    <property type="match status" value="1"/>
</dbReference>
<dbReference type="AlphaFoldDB" id="A0A0A8ZFI4"/>
<evidence type="ECO:0000313" key="1">
    <source>
        <dbReference type="EMBL" id="JAD36458.1"/>
    </source>
</evidence>